<dbReference type="Gene3D" id="2.30.42.10">
    <property type="match status" value="2"/>
</dbReference>
<dbReference type="OrthoDB" id="9782003at2"/>
<evidence type="ECO:0000313" key="15">
    <source>
        <dbReference type="Proteomes" id="UP000253606"/>
    </source>
</evidence>
<keyword evidence="15" id="KW-1185">Reference proteome</keyword>
<dbReference type="InterPro" id="IPR001478">
    <property type="entry name" value="PDZ"/>
</dbReference>
<feature type="transmembrane region" description="Helical" evidence="11">
    <location>
        <begin position="433"/>
        <end position="450"/>
    </location>
</feature>
<keyword evidence="8 11" id="KW-1133">Transmembrane helix</keyword>
<dbReference type="EC" id="3.4.24.-" evidence="11"/>
<keyword evidence="6 11" id="KW-0378">Hydrolase</keyword>
<dbReference type="InterPro" id="IPR008915">
    <property type="entry name" value="Peptidase_M50"/>
</dbReference>
<dbReference type="CDD" id="cd06163">
    <property type="entry name" value="S2P-M50_PDZ_RseP-like"/>
    <property type="match status" value="1"/>
</dbReference>
<evidence type="ECO:0000259" key="13">
    <source>
        <dbReference type="SMART" id="SM00228"/>
    </source>
</evidence>
<evidence type="ECO:0000256" key="9">
    <source>
        <dbReference type="ARBA" id="ARBA00023049"/>
    </source>
</evidence>
<organism evidence="14 15">
    <name type="scientific">Acidisarcina polymorpha</name>
    <dbReference type="NCBI Taxonomy" id="2211140"/>
    <lineage>
        <taxon>Bacteria</taxon>
        <taxon>Pseudomonadati</taxon>
        <taxon>Acidobacteriota</taxon>
        <taxon>Terriglobia</taxon>
        <taxon>Terriglobales</taxon>
        <taxon>Acidobacteriaceae</taxon>
        <taxon>Acidisarcina</taxon>
    </lineage>
</organism>
<keyword evidence="5 11" id="KW-0812">Transmembrane</keyword>
<evidence type="ECO:0000313" key="14">
    <source>
        <dbReference type="EMBL" id="AXC09811.1"/>
    </source>
</evidence>
<evidence type="ECO:0000256" key="6">
    <source>
        <dbReference type="ARBA" id="ARBA00022801"/>
    </source>
</evidence>
<protein>
    <recommendedName>
        <fullName evidence="11">Zinc metalloprotease</fullName>
        <ecNumber evidence="11">3.4.24.-</ecNumber>
    </recommendedName>
</protein>
<dbReference type="InterPro" id="IPR004387">
    <property type="entry name" value="Pept_M50_Zn"/>
</dbReference>
<evidence type="ECO:0000256" key="1">
    <source>
        <dbReference type="ARBA" id="ARBA00001947"/>
    </source>
</evidence>
<gene>
    <name evidence="14" type="ORF">ACPOL_0434</name>
</gene>
<evidence type="ECO:0000256" key="3">
    <source>
        <dbReference type="ARBA" id="ARBA00007931"/>
    </source>
</evidence>
<feature type="domain" description="PDZ" evidence="13">
    <location>
        <begin position="121"/>
        <end position="199"/>
    </location>
</feature>
<feature type="region of interest" description="Disordered" evidence="12">
    <location>
        <begin position="76"/>
        <end position="95"/>
    </location>
</feature>
<dbReference type="SMART" id="SM00228">
    <property type="entry name" value="PDZ"/>
    <property type="match status" value="2"/>
</dbReference>
<dbReference type="Pfam" id="PF17820">
    <property type="entry name" value="PDZ_6"/>
    <property type="match status" value="1"/>
</dbReference>
<dbReference type="GO" id="GO:0046872">
    <property type="term" value="F:metal ion binding"/>
    <property type="evidence" value="ECO:0007669"/>
    <property type="project" value="UniProtKB-KW"/>
</dbReference>
<feature type="transmembrane region" description="Helical" evidence="11">
    <location>
        <begin position="107"/>
        <end position="131"/>
    </location>
</feature>
<feature type="domain" description="PDZ" evidence="13">
    <location>
        <begin position="220"/>
        <end position="289"/>
    </location>
</feature>
<comment type="subcellular location">
    <subcellularLocation>
        <location evidence="2">Membrane</location>
        <topology evidence="2">Multi-pass membrane protein</topology>
    </subcellularLocation>
</comment>
<keyword evidence="7 11" id="KW-0862">Zinc</keyword>
<dbReference type="PANTHER" id="PTHR42837:SF2">
    <property type="entry name" value="MEMBRANE METALLOPROTEASE ARASP2, CHLOROPLASTIC-RELATED"/>
    <property type="match status" value="1"/>
</dbReference>
<dbReference type="RefSeq" id="WP_114205569.1">
    <property type="nucleotide sequence ID" value="NZ_CP030840.1"/>
</dbReference>
<dbReference type="Proteomes" id="UP000253606">
    <property type="component" value="Chromosome"/>
</dbReference>
<comment type="similarity">
    <text evidence="3 11">Belongs to the peptidase M50B family.</text>
</comment>
<dbReference type="InterPro" id="IPR036034">
    <property type="entry name" value="PDZ_sf"/>
</dbReference>
<evidence type="ECO:0000256" key="12">
    <source>
        <dbReference type="SAM" id="MobiDB-lite"/>
    </source>
</evidence>
<evidence type="ECO:0000256" key="11">
    <source>
        <dbReference type="RuleBase" id="RU362031"/>
    </source>
</evidence>
<dbReference type="KEGG" id="abas:ACPOL_0434"/>
<dbReference type="EMBL" id="CP030840">
    <property type="protein sequence ID" value="AXC09811.1"/>
    <property type="molecule type" value="Genomic_DNA"/>
</dbReference>
<dbReference type="Pfam" id="PF02163">
    <property type="entry name" value="Peptidase_M50"/>
    <property type="match status" value="1"/>
</dbReference>
<keyword evidence="10 11" id="KW-0472">Membrane</keyword>
<keyword evidence="9 11" id="KW-0482">Metalloprotease</keyword>
<dbReference type="SUPFAM" id="SSF50156">
    <property type="entry name" value="PDZ domain-like"/>
    <property type="match status" value="2"/>
</dbReference>
<sequence>MPFAITATLSTLVVLGIMVLVHEFGHFITAKAFGVRVEVFSIGFGKRLFGFRRGDTDYRISLVPLGGYVKMSGETAGDGVPTSTSGDAAATAPDPGDFSAHPRWQRILIGLSGPFSNFVLAFLLMTGLYMMHNEVPTFYSQAVVVEMVAPNSPASKAGILPGDRIVRFDAEQNPTWEQLDIRAGLDANTTVPVAVERDGKVIQTSITVQNTGTSDEFDSKTLGLLPQVQGHPLKVQAVEPSMPAAKAGLKADDVIASVDGHRFTYVGSMLAYLQQTAGRSVDLLIQRGSETLHIPVQPALADDGTGHNTYRLGFLPAPPPYTVEQLSLPEAARRSAKTNLQYSGLIVEVLHKLFTRRSAVQNLSGPIGIARQTGEAISMPGWQPIIGLMALISLNLGIFNLLPIPILDGGMIVLLLIEGILRRDLNQEFKERVYQVAFVVLILFAAFVMFNDVTKLPIFSKLKP</sequence>
<evidence type="ECO:0000256" key="5">
    <source>
        <dbReference type="ARBA" id="ARBA00022692"/>
    </source>
</evidence>
<evidence type="ECO:0000256" key="7">
    <source>
        <dbReference type="ARBA" id="ARBA00022833"/>
    </source>
</evidence>
<dbReference type="PANTHER" id="PTHR42837">
    <property type="entry name" value="REGULATOR OF SIGMA-E PROTEASE RSEP"/>
    <property type="match status" value="1"/>
</dbReference>
<dbReference type="GO" id="GO:0016020">
    <property type="term" value="C:membrane"/>
    <property type="evidence" value="ECO:0007669"/>
    <property type="project" value="UniProtKB-SubCell"/>
</dbReference>
<evidence type="ECO:0000256" key="4">
    <source>
        <dbReference type="ARBA" id="ARBA00022670"/>
    </source>
</evidence>
<evidence type="ECO:0000256" key="10">
    <source>
        <dbReference type="ARBA" id="ARBA00023136"/>
    </source>
</evidence>
<reference evidence="14 15" key="1">
    <citation type="journal article" date="2018" name="Front. Microbiol.">
        <title>Hydrolytic Capabilities as a Key to Environmental Success: Chitinolytic and Cellulolytic Acidobacteria From Acidic Sub-arctic Soils and Boreal Peatlands.</title>
        <authorList>
            <person name="Belova S.E."/>
            <person name="Ravin N.V."/>
            <person name="Pankratov T.A."/>
            <person name="Rakitin A.L."/>
            <person name="Ivanova A.A."/>
            <person name="Beletsky A.V."/>
            <person name="Mardanov A.V."/>
            <person name="Sinninghe Damste J.S."/>
            <person name="Dedysh S.N."/>
        </authorList>
    </citation>
    <scope>NUCLEOTIDE SEQUENCE [LARGE SCALE GENOMIC DNA]</scope>
    <source>
        <strain evidence="14 15">SBC82</strain>
    </source>
</reference>
<name>A0A2Z5FSJ3_9BACT</name>
<feature type="compositionally biased region" description="Low complexity" evidence="12">
    <location>
        <begin position="81"/>
        <end position="95"/>
    </location>
</feature>
<proteinExistence type="inferred from homology"/>
<evidence type="ECO:0000256" key="8">
    <source>
        <dbReference type="ARBA" id="ARBA00022989"/>
    </source>
</evidence>
<accession>A0A2Z5FSJ3</accession>
<dbReference type="NCBIfam" id="TIGR00054">
    <property type="entry name" value="RIP metalloprotease RseP"/>
    <property type="match status" value="1"/>
</dbReference>
<comment type="cofactor">
    <cofactor evidence="1 11">
        <name>Zn(2+)</name>
        <dbReference type="ChEBI" id="CHEBI:29105"/>
    </cofactor>
</comment>
<dbReference type="AlphaFoldDB" id="A0A2Z5FSJ3"/>
<dbReference type="InterPro" id="IPR041489">
    <property type="entry name" value="PDZ_6"/>
</dbReference>
<evidence type="ECO:0000256" key="2">
    <source>
        <dbReference type="ARBA" id="ARBA00004141"/>
    </source>
</evidence>
<keyword evidence="11" id="KW-0479">Metal-binding</keyword>
<keyword evidence="4 14" id="KW-0645">Protease</keyword>
<dbReference type="GO" id="GO:0004222">
    <property type="term" value="F:metalloendopeptidase activity"/>
    <property type="evidence" value="ECO:0007669"/>
    <property type="project" value="InterPro"/>
</dbReference>
<dbReference type="GO" id="GO:0006508">
    <property type="term" value="P:proteolysis"/>
    <property type="evidence" value="ECO:0007669"/>
    <property type="project" value="UniProtKB-KW"/>
</dbReference>
<feature type="transmembrane region" description="Helical" evidence="11">
    <location>
        <begin position="404"/>
        <end position="421"/>
    </location>
</feature>